<dbReference type="EMBL" id="MU001683">
    <property type="protein sequence ID" value="KAF2456587.1"/>
    <property type="molecule type" value="Genomic_DNA"/>
</dbReference>
<gene>
    <name evidence="2" type="ORF">BDY21DRAFT_54142</name>
</gene>
<evidence type="ECO:0000313" key="3">
    <source>
        <dbReference type="Proteomes" id="UP000799766"/>
    </source>
</evidence>
<reference evidence="2" key="1">
    <citation type="journal article" date="2020" name="Stud. Mycol.">
        <title>101 Dothideomycetes genomes: a test case for predicting lifestyles and emergence of pathogens.</title>
        <authorList>
            <person name="Haridas S."/>
            <person name="Albert R."/>
            <person name="Binder M."/>
            <person name="Bloem J."/>
            <person name="Labutti K."/>
            <person name="Salamov A."/>
            <person name="Andreopoulos B."/>
            <person name="Baker S."/>
            <person name="Barry K."/>
            <person name="Bills G."/>
            <person name="Bluhm B."/>
            <person name="Cannon C."/>
            <person name="Castanera R."/>
            <person name="Culley D."/>
            <person name="Daum C."/>
            <person name="Ezra D."/>
            <person name="Gonzalez J."/>
            <person name="Henrissat B."/>
            <person name="Kuo A."/>
            <person name="Liang C."/>
            <person name="Lipzen A."/>
            <person name="Lutzoni F."/>
            <person name="Magnuson J."/>
            <person name="Mondo S."/>
            <person name="Nolan M."/>
            <person name="Ohm R."/>
            <person name="Pangilinan J."/>
            <person name="Park H.-J."/>
            <person name="Ramirez L."/>
            <person name="Alfaro M."/>
            <person name="Sun H."/>
            <person name="Tritt A."/>
            <person name="Yoshinaga Y."/>
            <person name="Zwiers L.-H."/>
            <person name="Turgeon B."/>
            <person name="Goodwin S."/>
            <person name="Spatafora J."/>
            <person name="Crous P."/>
            <person name="Grigoriev I."/>
        </authorList>
    </citation>
    <scope>NUCLEOTIDE SEQUENCE</scope>
    <source>
        <strain evidence="2">ATCC 16933</strain>
    </source>
</reference>
<feature type="compositionally biased region" description="Gly residues" evidence="1">
    <location>
        <begin position="107"/>
        <end position="117"/>
    </location>
</feature>
<evidence type="ECO:0000256" key="1">
    <source>
        <dbReference type="SAM" id="MobiDB-lite"/>
    </source>
</evidence>
<feature type="compositionally biased region" description="Basic and acidic residues" evidence="1">
    <location>
        <begin position="154"/>
        <end position="172"/>
    </location>
</feature>
<accession>A0A6A6NYK6</accession>
<name>A0A6A6NYK6_9PEZI</name>
<proteinExistence type="predicted"/>
<dbReference type="Proteomes" id="UP000799766">
    <property type="component" value="Unassembled WGS sequence"/>
</dbReference>
<evidence type="ECO:0000313" key="2">
    <source>
        <dbReference type="EMBL" id="KAF2456587.1"/>
    </source>
</evidence>
<protein>
    <submittedName>
        <fullName evidence="2">Uncharacterized protein</fullName>
    </submittedName>
</protein>
<sequence>MREIGMPRQALFQVEGGGGSVESGRAFGRDPGWLSRVEAVVDGKRAQAVKAAGQQPRGGRGLGSAPGVLGGSGGEGGRGGGDGRDRETAATAQLAGQLGPAVVGWPATGGVGRGRAGQPGQACKPGHQGTRKSRALLRTRVPKCQRASKLRSNARREETRARPSRESTRGSS</sequence>
<organism evidence="2 3">
    <name type="scientific">Lineolata rhizophorae</name>
    <dbReference type="NCBI Taxonomy" id="578093"/>
    <lineage>
        <taxon>Eukaryota</taxon>
        <taxon>Fungi</taxon>
        <taxon>Dikarya</taxon>
        <taxon>Ascomycota</taxon>
        <taxon>Pezizomycotina</taxon>
        <taxon>Dothideomycetes</taxon>
        <taxon>Dothideomycetes incertae sedis</taxon>
        <taxon>Lineolatales</taxon>
        <taxon>Lineolataceae</taxon>
        <taxon>Lineolata</taxon>
    </lineage>
</organism>
<feature type="region of interest" description="Disordered" evidence="1">
    <location>
        <begin position="47"/>
        <end position="172"/>
    </location>
</feature>
<feature type="compositionally biased region" description="Basic residues" evidence="1">
    <location>
        <begin position="129"/>
        <end position="153"/>
    </location>
</feature>
<dbReference type="AlphaFoldDB" id="A0A6A6NYK6"/>
<keyword evidence="3" id="KW-1185">Reference proteome</keyword>
<feature type="compositionally biased region" description="Gly residues" evidence="1">
    <location>
        <begin position="56"/>
        <end position="80"/>
    </location>
</feature>